<dbReference type="AlphaFoldDB" id="A0AAV7N9H8"/>
<comment type="caution">
    <text evidence="2">The sequence shown here is derived from an EMBL/GenBank/DDBJ whole genome shotgun (WGS) entry which is preliminary data.</text>
</comment>
<accession>A0AAV7N9H8</accession>
<organism evidence="2 3">
    <name type="scientific">Pleurodeles waltl</name>
    <name type="common">Iberian ribbed newt</name>
    <dbReference type="NCBI Taxonomy" id="8319"/>
    <lineage>
        <taxon>Eukaryota</taxon>
        <taxon>Metazoa</taxon>
        <taxon>Chordata</taxon>
        <taxon>Craniata</taxon>
        <taxon>Vertebrata</taxon>
        <taxon>Euteleostomi</taxon>
        <taxon>Amphibia</taxon>
        <taxon>Batrachia</taxon>
        <taxon>Caudata</taxon>
        <taxon>Salamandroidea</taxon>
        <taxon>Salamandridae</taxon>
        <taxon>Pleurodelinae</taxon>
        <taxon>Pleurodeles</taxon>
    </lineage>
</organism>
<gene>
    <name evidence="2" type="ORF">NDU88_007186</name>
</gene>
<reference evidence="2" key="1">
    <citation type="journal article" date="2022" name="bioRxiv">
        <title>Sequencing and chromosome-scale assembly of the giantPleurodeles waltlgenome.</title>
        <authorList>
            <person name="Brown T."/>
            <person name="Elewa A."/>
            <person name="Iarovenko S."/>
            <person name="Subramanian E."/>
            <person name="Araus A.J."/>
            <person name="Petzold A."/>
            <person name="Susuki M."/>
            <person name="Suzuki K.-i.T."/>
            <person name="Hayashi T."/>
            <person name="Toyoda A."/>
            <person name="Oliveira C."/>
            <person name="Osipova E."/>
            <person name="Leigh N.D."/>
            <person name="Simon A."/>
            <person name="Yun M.H."/>
        </authorList>
    </citation>
    <scope>NUCLEOTIDE SEQUENCE</scope>
    <source>
        <strain evidence="2">20211129_DDA</strain>
        <tissue evidence="2">Liver</tissue>
    </source>
</reference>
<feature type="region of interest" description="Disordered" evidence="1">
    <location>
        <begin position="91"/>
        <end position="127"/>
    </location>
</feature>
<evidence type="ECO:0000313" key="3">
    <source>
        <dbReference type="Proteomes" id="UP001066276"/>
    </source>
</evidence>
<evidence type="ECO:0000313" key="2">
    <source>
        <dbReference type="EMBL" id="KAJ1109828.1"/>
    </source>
</evidence>
<keyword evidence="3" id="KW-1185">Reference proteome</keyword>
<sequence>MRCAGPPKMLHNKDAAALLHSHGCSYKERGPSTPAVFLLSPAAPHTWGAPSPHLGPPRYAAVQASARGLGSLQAASGRVGRNQLLGPLCEPDRLPGITASSGSPFGPRLPPDYNERGSVGGGSRGASRLHDLSAMLAGLPPLP</sequence>
<evidence type="ECO:0000256" key="1">
    <source>
        <dbReference type="SAM" id="MobiDB-lite"/>
    </source>
</evidence>
<protein>
    <submittedName>
        <fullName evidence="2">Uncharacterized protein</fullName>
    </submittedName>
</protein>
<dbReference type="EMBL" id="JANPWB010000013">
    <property type="protein sequence ID" value="KAJ1109828.1"/>
    <property type="molecule type" value="Genomic_DNA"/>
</dbReference>
<proteinExistence type="predicted"/>
<name>A0AAV7N9H8_PLEWA</name>
<dbReference type="Proteomes" id="UP001066276">
    <property type="component" value="Chromosome 9"/>
</dbReference>